<evidence type="ECO:0000313" key="1">
    <source>
        <dbReference type="EMBL" id="MBA9024457.1"/>
    </source>
</evidence>
<accession>A0ABR6CHD6</accession>
<organism evidence="1 2">
    <name type="scientific">Aminobacter ciceronei</name>
    <dbReference type="NCBI Taxonomy" id="150723"/>
    <lineage>
        <taxon>Bacteria</taxon>
        <taxon>Pseudomonadati</taxon>
        <taxon>Pseudomonadota</taxon>
        <taxon>Alphaproteobacteria</taxon>
        <taxon>Hyphomicrobiales</taxon>
        <taxon>Phyllobacteriaceae</taxon>
        <taxon>Aminobacter</taxon>
    </lineage>
</organism>
<comment type="caution">
    <text evidence="1">The sequence shown here is derived from an EMBL/GenBank/DDBJ whole genome shotgun (WGS) entry which is preliminary data.</text>
</comment>
<dbReference type="Proteomes" id="UP000587524">
    <property type="component" value="Unassembled WGS sequence"/>
</dbReference>
<evidence type="ECO:0000313" key="2">
    <source>
        <dbReference type="Proteomes" id="UP000587524"/>
    </source>
</evidence>
<keyword evidence="2" id="KW-1185">Reference proteome</keyword>
<gene>
    <name evidence="1" type="ORF">HNQ97_006497</name>
</gene>
<reference evidence="1 2" key="1">
    <citation type="submission" date="2020-08" db="EMBL/GenBank/DDBJ databases">
        <title>Genomic Encyclopedia of Type Strains, Phase IV (KMG-IV): sequencing the most valuable type-strain genomes for metagenomic binning, comparative biology and taxonomic classification.</title>
        <authorList>
            <person name="Goeker M."/>
        </authorList>
    </citation>
    <scope>NUCLEOTIDE SEQUENCE [LARGE SCALE GENOMIC DNA]</scope>
    <source>
        <strain evidence="1 2">DSM 17455</strain>
    </source>
</reference>
<name>A0ABR6CHD6_9HYPH</name>
<dbReference type="RefSeq" id="WP_182576136.1">
    <property type="nucleotide sequence ID" value="NZ_JACJHY010000062.1"/>
</dbReference>
<sequence>MSKVTEVEWDIVSRLDYKDHFAAKCVGDASFVENVWVAATTITNDDPGSIYKGDNILHYGRIFPNVVCASTPQSEFSSNPLDSFIDWGEIGVKRHHCRHQSRLDKFRLGYLKDRWAVPSRLEVSQQHPEQIGFFDCPMSATKFKFPNSQLCCKGLQMIVR</sequence>
<dbReference type="EMBL" id="JACJHZ010000062">
    <property type="protein sequence ID" value="MBA9024457.1"/>
    <property type="molecule type" value="Genomic_DNA"/>
</dbReference>
<protein>
    <submittedName>
        <fullName evidence="1">Uncharacterized protein</fullName>
    </submittedName>
</protein>
<proteinExistence type="predicted"/>